<evidence type="ECO:0000259" key="4">
    <source>
        <dbReference type="Pfam" id="PF00501"/>
    </source>
</evidence>
<dbReference type="InterPro" id="IPR042099">
    <property type="entry name" value="ANL_N_sf"/>
</dbReference>
<dbReference type="EMBL" id="MU004297">
    <property type="protein sequence ID" value="KAF2660837.1"/>
    <property type="molecule type" value="Genomic_DNA"/>
</dbReference>
<dbReference type="Gene3D" id="3.40.50.12780">
    <property type="entry name" value="N-terminal domain of ligase-like"/>
    <property type="match status" value="1"/>
</dbReference>
<gene>
    <name evidence="5" type="ORF">K491DRAFT_687962</name>
</gene>
<keyword evidence="6" id="KW-1185">Reference proteome</keyword>
<dbReference type="InterPro" id="IPR000873">
    <property type="entry name" value="AMP-dep_synth/lig_dom"/>
</dbReference>
<organism evidence="5 6">
    <name type="scientific">Lophiostoma macrostomum CBS 122681</name>
    <dbReference type="NCBI Taxonomy" id="1314788"/>
    <lineage>
        <taxon>Eukaryota</taxon>
        <taxon>Fungi</taxon>
        <taxon>Dikarya</taxon>
        <taxon>Ascomycota</taxon>
        <taxon>Pezizomycotina</taxon>
        <taxon>Dothideomycetes</taxon>
        <taxon>Pleosporomycetidae</taxon>
        <taxon>Pleosporales</taxon>
        <taxon>Lophiostomataceae</taxon>
        <taxon>Lophiostoma</taxon>
    </lineage>
</organism>
<dbReference type="GO" id="GO:0005524">
    <property type="term" value="F:ATP binding"/>
    <property type="evidence" value="ECO:0007669"/>
    <property type="project" value="UniProtKB-KW"/>
</dbReference>
<reference evidence="5" key="1">
    <citation type="journal article" date="2020" name="Stud. Mycol.">
        <title>101 Dothideomycetes genomes: a test case for predicting lifestyles and emergence of pathogens.</title>
        <authorList>
            <person name="Haridas S."/>
            <person name="Albert R."/>
            <person name="Binder M."/>
            <person name="Bloem J."/>
            <person name="Labutti K."/>
            <person name="Salamov A."/>
            <person name="Andreopoulos B."/>
            <person name="Baker S."/>
            <person name="Barry K."/>
            <person name="Bills G."/>
            <person name="Bluhm B."/>
            <person name="Cannon C."/>
            <person name="Castanera R."/>
            <person name="Culley D."/>
            <person name="Daum C."/>
            <person name="Ezra D."/>
            <person name="Gonzalez J."/>
            <person name="Henrissat B."/>
            <person name="Kuo A."/>
            <person name="Liang C."/>
            <person name="Lipzen A."/>
            <person name="Lutzoni F."/>
            <person name="Magnuson J."/>
            <person name="Mondo S."/>
            <person name="Nolan M."/>
            <person name="Ohm R."/>
            <person name="Pangilinan J."/>
            <person name="Park H.-J."/>
            <person name="Ramirez L."/>
            <person name="Alfaro M."/>
            <person name="Sun H."/>
            <person name="Tritt A."/>
            <person name="Yoshinaga Y."/>
            <person name="Zwiers L.-H."/>
            <person name="Turgeon B."/>
            <person name="Goodwin S."/>
            <person name="Spatafora J."/>
            <person name="Crous P."/>
            <person name="Grigoriev I."/>
        </authorList>
    </citation>
    <scope>NUCLEOTIDE SEQUENCE</scope>
    <source>
        <strain evidence="5">CBS 122681</strain>
    </source>
</reference>
<feature type="domain" description="AMP-dependent synthetase/ligase" evidence="4">
    <location>
        <begin position="67"/>
        <end position="510"/>
    </location>
</feature>
<sequence>MFGQADVQLQRAAELAGPPPKGQPYSVAIPGSQTEGRSPVYRHWRFKDRPLLETLDPAITTEHEAFENAATKYPKNKCLGHRPYDPVTKTFGAYEWQDYETVQVRRKNFGAGLVHLHRNAGVQESVYGVGLWCQNRPEWQITDLGCMSQGLFTVSLYDTLGPDATEYIINHASLNCVVTSLSHVTTLLKLKPRLPSLKLIIVMDPLSAGEQPGLSKADILNSLASDVGLSIHYIEDVEALGEQSPIPYSPPKPEDVITINYTSGTTGNPKGVVLTHRNAVAGTCSAFIMFGNAPKDVACSFLPLAHIFQRIGEHVALASGSAIGYFHGNILELVDDFKALRPTSIAGVPRLYNKFATAIKDATVAQSGVKGGLSRHVVSKKLAALRDPSNPTNKHAIYDRIWSNKVSAQLGLDRCRVSVTGSAPIDPSLHSFMRVILANNFPQGYGLTETYAVSLVQFEGDFSAGNCGAIVPSSECCLLDVPDMEYFSTDKPRPRGELLIRATTQFREYFRNPEETEKAVDAEGWLHTGDISEVDDMGRFKIIDRRKNVLKLAQGEYISPERIENVYLANLGYLQTAYVHGDSHQSFLVALFGIAPDLFAPFASKILGDKIEPTDMKKLAEAANSKKVEKAVLKELDRVGRKNKFNSYERVKSVRLMVDPFTIDNELLTPTLKLKRPQTAKRYRGLLDECYDEGLNEEANGKAKAKL</sequence>
<feature type="region of interest" description="Disordered" evidence="3">
    <location>
        <begin position="14"/>
        <end position="36"/>
    </location>
</feature>
<dbReference type="SUPFAM" id="SSF56801">
    <property type="entry name" value="Acetyl-CoA synthetase-like"/>
    <property type="match status" value="1"/>
</dbReference>
<evidence type="ECO:0000256" key="3">
    <source>
        <dbReference type="SAM" id="MobiDB-lite"/>
    </source>
</evidence>
<evidence type="ECO:0000313" key="6">
    <source>
        <dbReference type="Proteomes" id="UP000799324"/>
    </source>
</evidence>
<dbReference type="Proteomes" id="UP000799324">
    <property type="component" value="Unassembled WGS sequence"/>
</dbReference>
<dbReference type="PANTHER" id="PTHR43272">
    <property type="entry name" value="LONG-CHAIN-FATTY-ACID--COA LIGASE"/>
    <property type="match status" value="1"/>
</dbReference>
<evidence type="ECO:0000313" key="5">
    <source>
        <dbReference type="EMBL" id="KAF2660837.1"/>
    </source>
</evidence>
<dbReference type="Pfam" id="PF00501">
    <property type="entry name" value="AMP-binding"/>
    <property type="match status" value="1"/>
</dbReference>
<evidence type="ECO:0000256" key="2">
    <source>
        <dbReference type="ARBA" id="ARBA00022840"/>
    </source>
</evidence>
<dbReference type="GO" id="GO:0005783">
    <property type="term" value="C:endoplasmic reticulum"/>
    <property type="evidence" value="ECO:0007669"/>
    <property type="project" value="TreeGrafter"/>
</dbReference>
<proteinExistence type="predicted"/>
<dbReference type="OrthoDB" id="1700726at2759"/>
<keyword evidence="1" id="KW-0547">Nucleotide-binding</keyword>
<evidence type="ECO:0000256" key="1">
    <source>
        <dbReference type="ARBA" id="ARBA00022741"/>
    </source>
</evidence>
<name>A0A6A6TNQ9_9PLEO</name>
<keyword evidence="5" id="KW-0436">Ligase</keyword>
<dbReference type="GO" id="GO:0004467">
    <property type="term" value="F:long-chain fatty acid-CoA ligase activity"/>
    <property type="evidence" value="ECO:0007669"/>
    <property type="project" value="TreeGrafter"/>
</dbReference>
<dbReference type="GO" id="GO:0016020">
    <property type="term" value="C:membrane"/>
    <property type="evidence" value="ECO:0007669"/>
    <property type="project" value="TreeGrafter"/>
</dbReference>
<accession>A0A6A6TNQ9</accession>
<keyword evidence="2" id="KW-0067">ATP-binding</keyword>
<dbReference type="PANTHER" id="PTHR43272:SF33">
    <property type="entry name" value="AMP-BINDING DOMAIN-CONTAINING PROTEIN-RELATED"/>
    <property type="match status" value="1"/>
</dbReference>
<dbReference type="PROSITE" id="PS00455">
    <property type="entry name" value="AMP_BINDING"/>
    <property type="match status" value="1"/>
</dbReference>
<protein>
    <submittedName>
        <fullName evidence="5">Long-chain-fatty-acid-CoA ligase 1</fullName>
    </submittedName>
</protein>
<dbReference type="InterPro" id="IPR020845">
    <property type="entry name" value="AMP-binding_CS"/>
</dbReference>
<dbReference type="AlphaFoldDB" id="A0A6A6TNQ9"/>